<keyword evidence="1" id="KW-1133">Transmembrane helix</keyword>
<keyword evidence="1" id="KW-0472">Membrane</keyword>
<comment type="caution">
    <text evidence="2">The sequence shown here is derived from an EMBL/GenBank/DDBJ whole genome shotgun (WGS) entry which is preliminary data.</text>
</comment>
<gene>
    <name evidence="2" type="ORF">FPOA_07788</name>
</gene>
<keyword evidence="1" id="KW-0812">Transmembrane</keyword>
<name>A0A1B8ALK6_FUSPO</name>
<evidence type="ECO:0000313" key="2">
    <source>
        <dbReference type="EMBL" id="OBS21450.1"/>
    </source>
</evidence>
<dbReference type="OMA" id="YQRIPGF"/>
<protein>
    <recommendedName>
        <fullName evidence="4">Ubiquitin carrier protein</fullName>
    </recommendedName>
</protein>
<organism evidence="2 3">
    <name type="scientific">Fusarium poae</name>
    <dbReference type="NCBI Taxonomy" id="36050"/>
    <lineage>
        <taxon>Eukaryota</taxon>
        <taxon>Fungi</taxon>
        <taxon>Dikarya</taxon>
        <taxon>Ascomycota</taxon>
        <taxon>Pezizomycotina</taxon>
        <taxon>Sordariomycetes</taxon>
        <taxon>Hypocreomycetidae</taxon>
        <taxon>Hypocreales</taxon>
        <taxon>Nectriaceae</taxon>
        <taxon>Fusarium</taxon>
    </lineage>
</organism>
<keyword evidence="3" id="KW-1185">Reference proteome</keyword>
<feature type="transmembrane region" description="Helical" evidence="1">
    <location>
        <begin position="157"/>
        <end position="179"/>
    </location>
</feature>
<accession>A0A1B8ALK6</accession>
<evidence type="ECO:0000313" key="3">
    <source>
        <dbReference type="Proteomes" id="UP000091967"/>
    </source>
</evidence>
<proteinExistence type="predicted"/>
<dbReference type="AlphaFoldDB" id="A0A1B8ALK6"/>
<dbReference type="STRING" id="36050.A0A1B8ALK6"/>
<feature type="transmembrane region" description="Helical" evidence="1">
    <location>
        <begin position="200"/>
        <end position="224"/>
    </location>
</feature>
<feature type="transmembrane region" description="Helical" evidence="1">
    <location>
        <begin position="30"/>
        <end position="53"/>
    </location>
</feature>
<evidence type="ECO:0000256" key="1">
    <source>
        <dbReference type="SAM" id="Phobius"/>
    </source>
</evidence>
<sequence>MISETAMSLMRRDNVPKPNLGHEINQLPDWSFYVFLANFLLFIPVFVLCSYTFEKVFPVLAIVQDEKPPAYAPLAVEPLAANDDMTKPTGVPSAPVAVAVAGQGKPVTSSFRATFSLLRSTGGFRAMYRGIFMHALQALALALVNTALYHITPYSFIIAHLLSSLICVQLSTAWVHIVITPESQERWYSRIPAFKSTFLATWRPIVIFWAASQIVTLGGISTFYAMGTDGQEIPQFDGSEGSVWGIMILALFLQIAVQIPAYVVLVRVQASLLPAEADTIIPFDRSFNGRIEPVVVGGRGYATVRDAWSSFSKSAWKRIVMLELKVIAVSFASIFGLMVVIIPQIILLASLSAPSGDGPSDGDMKM</sequence>
<dbReference type="EMBL" id="LYXU01000003">
    <property type="protein sequence ID" value="OBS21450.1"/>
    <property type="molecule type" value="Genomic_DNA"/>
</dbReference>
<feature type="transmembrane region" description="Helical" evidence="1">
    <location>
        <begin position="131"/>
        <end position="151"/>
    </location>
</feature>
<evidence type="ECO:0008006" key="4">
    <source>
        <dbReference type="Google" id="ProtNLM"/>
    </source>
</evidence>
<reference evidence="2 3" key="1">
    <citation type="submission" date="2016-06" db="EMBL/GenBank/DDBJ databases">
        <title>Living apart together: crosstalk between the core and supernumerary genomes in a fungal plant pathogen.</title>
        <authorList>
            <person name="Vanheule A."/>
            <person name="Audenaert K."/>
            <person name="Warris S."/>
            <person name="Van De Geest H."/>
            <person name="Schijlen E."/>
            <person name="Hofte M."/>
            <person name="De Saeger S."/>
            <person name="Haesaert G."/>
            <person name="Waalwijk C."/>
            <person name="Van Der Lee T."/>
        </authorList>
    </citation>
    <scope>NUCLEOTIDE SEQUENCE [LARGE SCALE GENOMIC DNA]</scope>
    <source>
        <strain evidence="2 3">2516</strain>
    </source>
</reference>
<dbReference type="Proteomes" id="UP000091967">
    <property type="component" value="Unassembled WGS sequence"/>
</dbReference>
<feature type="transmembrane region" description="Helical" evidence="1">
    <location>
        <begin position="326"/>
        <end position="351"/>
    </location>
</feature>
<feature type="transmembrane region" description="Helical" evidence="1">
    <location>
        <begin position="244"/>
        <end position="265"/>
    </location>
</feature>